<evidence type="ECO:0000313" key="1">
    <source>
        <dbReference type="EMBL" id="RGE72141.1"/>
    </source>
</evidence>
<dbReference type="Proteomes" id="UP000261166">
    <property type="component" value="Unassembled WGS sequence"/>
</dbReference>
<dbReference type="AlphaFoldDB" id="A0A3E3IZ76"/>
<protein>
    <submittedName>
        <fullName evidence="1">Uncharacterized protein</fullName>
    </submittedName>
</protein>
<reference evidence="1 2" key="1">
    <citation type="submission" date="2018-08" db="EMBL/GenBank/DDBJ databases">
        <title>A genome reference for cultivated species of the human gut microbiota.</title>
        <authorList>
            <person name="Zou Y."/>
            <person name="Xue W."/>
            <person name="Luo G."/>
        </authorList>
    </citation>
    <scope>NUCLEOTIDE SEQUENCE [LARGE SCALE GENOMIC DNA]</scope>
    <source>
        <strain evidence="1 2">AF26-4BH</strain>
    </source>
</reference>
<evidence type="ECO:0000313" key="2">
    <source>
        <dbReference type="Proteomes" id="UP000261166"/>
    </source>
</evidence>
<comment type="caution">
    <text evidence="1">The sequence shown here is derived from an EMBL/GenBank/DDBJ whole genome shotgun (WGS) entry which is preliminary data.</text>
</comment>
<proteinExistence type="predicted"/>
<accession>A0A3E3IZ76</accession>
<sequence length="67" mass="8375">MVWILSIRFVDDKYSSVFFADGIWTIYNKLYRDDNKGQKKYYKNNIWVCWQYIMHLHMGIYNWGIRK</sequence>
<organism evidence="1 2">
    <name type="scientific">Eisenbergiella massiliensis</name>
    <dbReference type="NCBI Taxonomy" id="1720294"/>
    <lineage>
        <taxon>Bacteria</taxon>
        <taxon>Bacillati</taxon>
        <taxon>Bacillota</taxon>
        <taxon>Clostridia</taxon>
        <taxon>Lachnospirales</taxon>
        <taxon>Lachnospiraceae</taxon>
        <taxon>Eisenbergiella</taxon>
    </lineage>
</organism>
<dbReference type="EMBL" id="QVLU01000007">
    <property type="protein sequence ID" value="RGE72141.1"/>
    <property type="molecule type" value="Genomic_DNA"/>
</dbReference>
<gene>
    <name evidence="1" type="ORF">DWY69_09555</name>
</gene>
<name>A0A3E3IZ76_9FIRM</name>